<dbReference type="Proteomes" id="UP000319836">
    <property type="component" value="Unassembled WGS sequence"/>
</dbReference>
<accession>A0A538U2D0</accession>
<organism evidence="1 2">
    <name type="scientific">Eiseniibacteriota bacterium</name>
    <dbReference type="NCBI Taxonomy" id="2212470"/>
    <lineage>
        <taxon>Bacteria</taxon>
        <taxon>Candidatus Eiseniibacteriota</taxon>
    </lineage>
</organism>
<feature type="non-terminal residue" evidence="1">
    <location>
        <position position="65"/>
    </location>
</feature>
<protein>
    <submittedName>
        <fullName evidence="1">Uncharacterized protein</fullName>
    </submittedName>
</protein>
<name>A0A538U2D0_UNCEI</name>
<dbReference type="EMBL" id="VBPA01000238">
    <property type="protein sequence ID" value="TMQ70057.1"/>
    <property type="molecule type" value="Genomic_DNA"/>
</dbReference>
<reference evidence="1 2" key="1">
    <citation type="journal article" date="2019" name="Nat. Microbiol.">
        <title>Mediterranean grassland soil C-N compound turnover is dependent on rainfall and depth, and is mediated by genomically divergent microorganisms.</title>
        <authorList>
            <person name="Diamond S."/>
            <person name="Andeer P.F."/>
            <person name="Li Z."/>
            <person name="Crits-Christoph A."/>
            <person name="Burstein D."/>
            <person name="Anantharaman K."/>
            <person name="Lane K.R."/>
            <person name="Thomas B.C."/>
            <person name="Pan C."/>
            <person name="Northen T.R."/>
            <person name="Banfield J.F."/>
        </authorList>
    </citation>
    <scope>NUCLEOTIDE SEQUENCE [LARGE SCALE GENOMIC DNA]</scope>
    <source>
        <strain evidence="1">WS_10</strain>
    </source>
</reference>
<evidence type="ECO:0000313" key="1">
    <source>
        <dbReference type="EMBL" id="TMQ70057.1"/>
    </source>
</evidence>
<dbReference type="PROSITE" id="PS51257">
    <property type="entry name" value="PROKAR_LIPOPROTEIN"/>
    <property type="match status" value="1"/>
</dbReference>
<proteinExistence type="predicted"/>
<comment type="caution">
    <text evidence="1">The sequence shown here is derived from an EMBL/GenBank/DDBJ whole genome shotgun (WGS) entry which is preliminary data.</text>
</comment>
<dbReference type="AlphaFoldDB" id="A0A538U2D0"/>
<evidence type="ECO:0000313" key="2">
    <source>
        <dbReference type="Proteomes" id="UP000319836"/>
    </source>
</evidence>
<sequence length="65" mass="6519">MRSAWILAATVALTGCAHVPGRAPTSSGAPEADSVTVALWHMDEASGTRVADAGPFRLAGTAGRA</sequence>
<gene>
    <name evidence="1" type="ORF">E6K80_09695</name>
</gene>